<protein>
    <submittedName>
        <fullName evidence="2">Uncharacterized protein</fullName>
    </submittedName>
</protein>
<dbReference type="KEGG" id="jte:ASJ30_10875"/>
<sequence length="75" mass="8344">MHLHLAPDADGLRLELDDDARRFLRANIIEAMQELGEDEYDTRTGFTLDEARRVADLLRPPAPGTADPSSPVLTD</sequence>
<gene>
    <name evidence="2" type="ORF">ASJ30_10875</name>
</gene>
<evidence type="ECO:0000313" key="2">
    <source>
        <dbReference type="EMBL" id="APH01965.1"/>
    </source>
</evidence>
<accession>A0A1L3MHV4</accession>
<reference evidence="2 3" key="1">
    <citation type="submission" date="2015-11" db="EMBL/GenBank/DDBJ databases">
        <authorList>
            <person name="Zhang Y."/>
            <person name="Guo Z."/>
        </authorList>
    </citation>
    <scope>NUCLEOTIDE SEQUENCE [LARGE SCALE GENOMIC DNA]</scope>
    <source>
        <strain evidence="2 3">YFY001</strain>
    </source>
</reference>
<dbReference type="EMBL" id="CP013290">
    <property type="protein sequence ID" value="APH01965.1"/>
    <property type="molecule type" value="Genomic_DNA"/>
</dbReference>
<feature type="region of interest" description="Disordered" evidence="1">
    <location>
        <begin position="56"/>
        <end position="75"/>
    </location>
</feature>
<dbReference type="AlphaFoldDB" id="A0A1L3MHV4"/>
<evidence type="ECO:0000256" key="1">
    <source>
        <dbReference type="SAM" id="MobiDB-lite"/>
    </source>
</evidence>
<proteinExistence type="predicted"/>
<evidence type="ECO:0000313" key="3">
    <source>
        <dbReference type="Proteomes" id="UP000182938"/>
    </source>
</evidence>
<keyword evidence="3" id="KW-1185">Reference proteome</keyword>
<organism evidence="2 3">
    <name type="scientific">Janibacter indicus</name>
    <dbReference type="NCBI Taxonomy" id="857417"/>
    <lineage>
        <taxon>Bacteria</taxon>
        <taxon>Bacillati</taxon>
        <taxon>Actinomycetota</taxon>
        <taxon>Actinomycetes</taxon>
        <taxon>Micrococcales</taxon>
        <taxon>Intrasporangiaceae</taxon>
        <taxon>Janibacter</taxon>
    </lineage>
</organism>
<dbReference type="RefSeq" id="WP_072625119.1">
    <property type="nucleotide sequence ID" value="NZ_CP013290.1"/>
</dbReference>
<dbReference type="Proteomes" id="UP000182938">
    <property type="component" value="Chromosome"/>
</dbReference>
<name>A0A1L3MHV4_9MICO</name>